<feature type="transmembrane region" description="Helical" evidence="8">
    <location>
        <begin position="54"/>
        <end position="79"/>
    </location>
</feature>
<proteinExistence type="inferred from homology"/>
<comment type="subcellular location">
    <subcellularLocation>
        <location evidence="1">Membrane</location>
        <topology evidence="1">Multi-pass membrane protein</topology>
    </subcellularLocation>
</comment>
<feature type="transmembrane region" description="Helical" evidence="8">
    <location>
        <begin position="246"/>
        <end position="268"/>
    </location>
</feature>
<accession>A0A4Z2D4T8</accession>
<dbReference type="PANTHER" id="PTHR43829:SF9">
    <property type="entry name" value="AQUAPORIN-9"/>
    <property type="match status" value="1"/>
</dbReference>
<evidence type="ECO:0000256" key="3">
    <source>
        <dbReference type="ARBA" id="ARBA00022448"/>
    </source>
</evidence>
<keyword evidence="10" id="KW-1185">Reference proteome</keyword>
<dbReference type="InterPro" id="IPR023271">
    <property type="entry name" value="Aquaporin-like"/>
</dbReference>
<keyword evidence="5 8" id="KW-1133">Transmembrane helix</keyword>
<dbReference type="Proteomes" id="UP000311919">
    <property type="component" value="Unassembled WGS sequence"/>
</dbReference>
<evidence type="ECO:0000313" key="10">
    <source>
        <dbReference type="Proteomes" id="UP000311919"/>
    </source>
</evidence>
<evidence type="ECO:0000313" key="9">
    <source>
        <dbReference type="EMBL" id="TNN11180.1"/>
    </source>
</evidence>
<keyword evidence="4 7" id="KW-0812">Transmembrane</keyword>
<dbReference type="GO" id="GO:0015254">
    <property type="term" value="F:glycerol channel activity"/>
    <property type="evidence" value="ECO:0007669"/>
    <property type="project" value="TreeGrafter"/>
</dbReference>
<dbReference type="AlphaFoldDB" id="A0A4Z2D4T8"/>
<evidence type="ECO:0000256" key="5">
    <source>
        <dbReference type="ARBA" id="ARBA00022989"/>
    </source>
</evidence>
<dbReference type="STRING" id="6182.A0A4Z2D4T8"/>
<comment type="similarity">
    <text evidence="2 7">Belongs to the MIP/aquaporin (TC 1.A.8) family.</text>
</comment>
<keyword evidence="6 8" id="KW-0472">Membrane</keyword>
<dbReference type="EMBL" id="SKCS01000309">
    <property type="protein sequence ID" value="TNN11180.1"/>
    <property type="molecule type" value="Genomic_DNA"/>
</dbReference>
<evidence type="ECO:0000256" key="8">
    <source>
        <dbReference type="SAM" id="Phobius"/>
    </source>
</evidence>
<feature type="transmembrane region" description="Helical" evidence="8">
    <location>
        <begin position="100"/>
        <end position="123"/>
    </location>
</feature>
<dbReference type="OrthoDB" id="3222at2759"/>
<dbReference type="GO" id="GO:0005886">
    <property type="term" value="C:plasma membrane"/>
    <property type="evidence" value="ECO:0007669"/>
    <property type="project" value="TreeGrafter"/>
</dbReference>
<evidence type="ECO:0000256" key="1">
    <source>
        <dbReference type="ARBA" id="ARBA00004141"/>
    </source>
</evidence>
<keyword evidence="3 7" id="KW-0813">Transport</keyword>
<reference evidence="9 10" key="1">
    <citation type="submission" date="2019-03" db="EMBL/GenBank/DDBJ databases">
        <title>An improved genome assembly of the fluke Schistosoma japonicum.</title>
        <authorList>
            <person name="Hu W."/>
            <person name="Luo F."/>
            <person name="Yin M."/>
            <person name="Mo X."/>
            <person name="Sun C."/>
            <person name="Wu Q."/>
            <person name="Zhu B."/>
            <person name="Xiang M."/>
            <person name="Wang J."/>
            <person name="Wang Y."/>
            <person name="Zhang T."/>
            <person name="Xu B."/>
            <person name="Zheng H."/>
            <person name="Feng Z."/>
        </authorList>
    </citation>
    <scope>NUCLEOTIDE SEQUENCE [LARGE SCALE GENOMIC DNA]</scope>
    <source>
        <strain evidence="9">HuSjv2</strain>
        <tissue evidence="9">Worms</tissue>
    </source>
</reference>
<protein>
    <submittedName>
        <fullName evidence="9">Aquaporin-2</fullName>
    </submittedName>
</protein>
<feature type="transmembrane region" description="Helical" evidence="8">
    <location>
        <begin position="195"/>
        <end position="215"/>
    </location>
</feature>
<evidence type="ECO:0000256" key="4">
    <source>
        <dbReference type="ARBA" id="ARBA00022692"/>
    </source>
</evidence>
<feature type="transmembrane region" description="Helical" evidence="8">
    <location>
        <begin position="21"/>
        <end position="42"/>
    </location>
</feature>
<dbReference type="PANTHER" id="PTHR43829">
    <property type="entry name" value="AQUAPORIN OR AQUAGLYCEROPORIN RELATED"/>
    <property type="match status" value="1"/>
</dbReference>
<evidence type="ECO:0000256" key="7">
    <source>
        <dbReference type="RuleBase" id="RU000477"/>
    </source>
</evidence>
<sequence>MLLHRIRMKLQQMNKPLFNAYLGEFISTFILITIGLGTMIQHKLNYKLKDDSTLHYISISTGWSIAFLLSQTIVSPFGYGLMNPAVTLSLALIGKLPLKYVLPFTIIQLTSSFLSSLMLYFTYYEIIITNHSAKVCASDNHIQHTNSSVLFNQFMVTPSASHYICFIDRLFLTAFTTIFILLIRDERNYNLQQCYRSIYVAIFTAGRIGALSMNAGTSINPVRDLGPRIVIALCRLGMDAFKKDNYYFWIPTVASYLGSIIGAVLYELTIGAHLNKKLTNKLHRTIKIPQSQLSSLTNSSSYIFNR</sequence>
<dbReference type="InterPro" id="IPR000425">
    <property type="entry name" value="MIP"/>
</dbReference>
<evidence type="ECO:0000256" key="6">
    <source>
        <dbReference type="ARBA" id="ARBA00023136"/>
    </source>
</evidence>
<dbReference type="InterPro" id="IPR050363">
    <property type="entry name" value="MIP/Aquaporin"/>
</dbReference>
<comment type="caution">
    <text evidence="9">The sequence shown here is derived from an EMBL/GenBank/DDBJ whole genome shotgun (WGS) entry which is preliminary data.</text>
</comment>
<gene>
    <name evidence="9" type="ORF">EWB00_004790</name>
</gene>
<name>A0A4Z2D4T8_SCHJA</name>
<feature type="transmembrane region" description="Helical" evidence="8">
    <location>
        <begin position="160"/>
        <end position="183"/>
    </location>
</feature>
<dbReference type="PRINTS" id="PR00783">
    <property type="entry name" value="MINTRINSICP"/>
</dbReference>
<dbReference type="Gene3D" id="1.20.1080.10">
    <property type="entry name" value="Glycerol uptake facilitator protein"/>
    <property type="match status" value="1"/>
</dbReference>
<evidence type="ECO:0000256" key="2">
    <source>
        <dbReference type="ARBA" id="ARBA00006175"/>
    </source>
</evidence>
<dbReference type="SUPFAM" id="SSF81338">
    <property type="entry name" value="Aquaporin-like"/>
    <property type="match status" value="1"/>
</dbReference>
<organism evidence="9 10">
    <name type="scientific">Schistosoma japonicum</name>
    <name type="common">Blood fluke</name>
    <dbReference type="NCBI Taxonomy" id="6182"/>
    <lineage>
        <taxon>Eukaryota</taxon>
        <taxon>Metazoa</taxon>
        <taxon>Spiralia</taxon>
        <taxon>Lophotrochozoa</taxon>
        <taxon>Platyhelminthes</taxon>
        <taxon>Trematoda</taxon>
        <taxon>Digenea</taxon>
        <taxon>Strigeidida</taxon>
        <taxon>Schistosomatoidea</taxon>
        <taxon>Schistosomatidae</taxon>
        <taxon>Schistosoma</taxon>
    </lineage>
</organism>
<dbReference type="Pfam" id="PF00230">
    <property type="entry name" value="MIP"/>
    <property type="match status" value="1"/>
</dbReference>